<protein>
    <recommendedName>
        <fullName evidence="4">Apple domain-containing protein</fullName>
    </recommendedName>
</protein>
<evidence type="ECO:0000313" key="5">
    <source>
        <dbReference type="EMBL" id="CAF1091201.1"/>
    </source>
</evidence>
<keyword evidence="3" id="KW-0732">Signal</keyword>
<dbReference type="PANTHER" id="PTHR22906">
    <property type="entry name" value="PROPERDIN"/>
    <property type="match status" value="1"/>
</dbReference>
<evidence type="ECO:0000259" key="4">
    <source>
        <dbReference type="PROSITE" id="PS50948"/>
    </source>
</evidence>
<organism evidence="5 6">
    <name type="scientific">Adineta steineri</name>
    <dbReference type="NCBI Taxonomy" id="433720"/>
    <lineage>
        <taxon>Eukaryota</taxon>
        <taxon>Metazoa</taxon>
        <taxon>Spiralia</taxon>
        <taxon>Gnathifera</taxon>
        <taxon>Rotifera</taxon>
        <taxon>Eurotatoria</taxon>
        <taxon>Bdelloidea</taxon>
        <taxon>Adinetida</taxon>
        <taxon>Adinetidae</taxon>
        <taxon>Adineta</taxon>
    </lineage>
</organism>
<gene>
    <name evidence="5" type="ORF">IZO911_LOCUS22507</name>
</gene>
<dbReference type="InterPro" id="IPR000884">
    <property type="entry name" value="TSP1_rpt"/>
</dbReference>
<dbReference type="SMART" id="SM00209">
    <property type="entry name" value="TSP1"/>
    <property type="match status" value="3"/>
</dbReference>
<accession>A0A814ND76</accession>
<dbReference type="InterPro" id="IPR036383">
    <property type="entry name" value="TSP1_rpt_sf"/>
</dbReference>
<sequence length="446" mass="49417">MLFIIYFVLFSSNILIATSNNTQNIIKFDEDTLKKLKIPSNQLSSFISYQDYELFNEFQCAIECIKDKHTCNAYSYDGTTNQCSLYHDSNKIIDDNVTKLREQLKTNVCDKVKCKPDAVCIGETEAKCICLNGAETPDNCDQIETGVWSDFKDWSVCSSTCGEGYQFRKRNCLSENDKNKKISSEHCIGKDTETQLCVITACPTYGPWTTWTPCSTFCGIGLKQRNRSCVPPGSTCGNYTYEQRACGEANCQRVVGIKETEPKKFPMKGYLAIREGDILCIPQSNNETAKHMADLVCKSVGSTRGAQYAILTPIGANSTCYPGILCDGTETSFHDCKYQRSQTTITTSDLFAIITRCIVDGGFSSWSDWSTCTKSCGNVDGGFSSWSDWSTCTKSCGNGESTRSRTCTQPSPSILEPELNSINSSLNGMNCTGDYTQVKTCNKQKC</sequence>
<evidence type="ECO:0000313" key="6">
    <source>
        <dbReference type="Proteomes" id="UP000663860"/>
    </source>
</evidence>
<keyword evidence="2" id="KW-1015">Disulfide bond</keyword>
<dbReference type="Proteomes" id="UP000663860">
    <property type="component" value="Unassembled WGS sequence"/>
</dbReference>
<dbReference type="InterPro" id="IPR003609">
    <property type="entry name" value="Pan_app"/>
</dbReference>
<name>A0A814ND76_9BILA</name>
<evidence type="ECO:0000256" key="2">
    <source>
        <dbReference type="ARBA" id="ARBA00023157"/>
    </source>
</evidence>
<dbReference type="AlphaFoldDB" id="A0A814ND76"/>
<dbReference type="InterPro" id="IPR052065">
    <property type="entry name" value="Compl_asym_regulator"/>
</dbReference>
<feature type="domain" description="Apple" evidence="4">
    <location>
        <begin position="28"/>
        <end position="109"/>
    </location>
</feature>
<dbReference type="PROSITE" id="PS50948">
    <property type="entry name" value="PAN"/>
    <property type="match status" value="1"/>
</dbReference>
<dbReference type="Pfam" id="PF00090">
    <property type="entry name" value="TSP_1"/>
    <property type="match status" value="3"/>
</dbReference>
<evidence type="ECO:0000256" key="1">
    <source>
        <dbReference type="ARBA" id="ARBA00022737"/>
    </source>
</evidence>
<evidence type="ECO:0000256" key="3">
    <source>
        <dbReference type="SAM" id="SignalP"/>
    </source>
</evidence>
<reference evidence="5" key="1">
    <citation type="submission" date="2021-02" db="EMBL/GenBank/DDBJ databases">
        <authorList>
            <person name="Nowell W R."/>
        </authorList>
    </citation>
    <scope>NUCLEOTIDE SEQUENCE</scope>
</reference>
<feature type="chain" id="PRO_5032870781" description="Apple domain-containing protein" evidence="3">
    <location>
        <begin position="20"/>
        <end position="446"/>
    </location>
</feature>
<dbReference type="Gene3D" id="2.20.100.10">
    <property type="entry name" value="Thrombospondin type-1 (TSP1) repeat"/>
    <property type="match status" value="3"/>
</dbReference>
<dbReference type="PROSITE" id="PS50092">
    <property type="entry name" value="TSP1"/>
    <property type="match status" value="3"/>
</dbReference>
<proteinExistence type="predicted"/>
<feature type="signal peptide" evidence="3">
    <location>
        <begin position="1"/>
        <end position="19"/>
    </location>
</feature>
<dbReference type="SUPFAM" id="SSF82895">
    <property type="entry name" value="TSP-1 type 1 repeat"/>
    <property type="match status" value="3"/>
</dbReference>
<dbReference type="EMBL" id="CAJNOE010000252">
    <property type="protein sequence ID" value="CAF1091201.1"/>
    <property type="molecule type" value="Genomic_DNA"/>
</dbReference>
<keyword evidence="1" id="KW-0677">Repeat</keyword>
<dbReference type="SUPFAM" id="SSF57414">
    <property type="entry name" value="Hairpin loop containing domain-like"/>
    <property type="match status" value="1"/>
</dbReference>
<comment type="caution">
    <text evidence="5">The sequence shown here is derived from an EMBL/GenBank/DDBJ whole genome shotgun (WGS) entry which is preliminary data.</text>
</comment>